<dbReference type="EMBL" id="JACEIK010013140">
    <property type="protein sequence ID" value="MCE3216382.1"/>
    <property type="molecule type" value="Genomic_DNA"/>
</dbReference>
<organism evidence="1 2">
    <name type="scientific">Datura stramonium</name>
    <name type="common">Jimsonweed</name>
    <name type="synonym">Common thornapple</name>
    <dbReference type="NCBI Taxonomy" id="4076"/>
    <lineage>
        <taxon>Eukaryota</taxon>
        <taxon>Viridiplantae</taxon>
        <taxon>Streptophyta</taxon>
        <taxon>Embryophyta</taxon>
        <taxon>Tracheophyta</taxon>
        <taxon>Spermatophyta</taxon>
        <taxon>Magnoliopsida</taxon>
        <taxon>eudicotyledons</taxon>
        <taxon>Gunneridae</taxon>
        <taxon>Pentapetalae</taxon>
        <taxon>asterids</taxon>
        <taxon>lamiids</taxon>
        <taxon>Solanales</taxon>
        <taxon>Solanaceae</taxon>
        <taxon>Solanoideae</taxon>
        <taxon>Datureae</taxon>
        <taxon>Datura</taxon>
    </lineage>
</organism>
<accession>A0ABS8WYK9</accession>
<gene>
    <name evidence="1" type="ORF">HAX54_006312</name>
</gene>
<sequence length="67" mass="7293">AMAYNRDRGKTEARPVTAPARDKALTDILHCMLGFLKGMIQWSILPSTPCDSQARVGGQTPDHVVAQ</sequence>
<feature type="non-terminal residue" evidence="1">
    <location>
        <position position="67"/>
    </location>
</feature>
<protein>
    <submittedName>
        <fullName evidence="1">Uncharacterized protein</fullName>
    </submittedName>
</protein>
<keyword evidence="2" id="KW-1185">Reference proteome</keyword>
<reference evidence="1 2" key="1">
    <citation type="journal article" date="2021" name="BMC Genomics">
        <title>Datura genome reveals duplications of psychoactive alkaloid biosynthetic genes and high mutation rate following tissue culture.</title>
        <authorList>
            <person name="Rajewski A."/>
            <person name="Carter-House D."/>
            <person name="Stajich J."/>
            <person name="Litt A."/>
        </authorList>
    </citation>
    <scope>NUCLEOTIDE SEQUENCE [LARGE SCALE GENOMIC DNA]</scope>
    <source>
        <strain evidence="1">AR-01</strain>
    </source>
</reference>
<dbReference type="Proteomes" id="UP000823775">
    <property type="component" value="Unassembled WGS sequence"/>
</dbReference>
<feature type="non-terminal residue" evidence="1">
    <location>
        <position position="1"/>
    </location>
</feature>
<proteinExistence type="predicted"/>
<comment type="caution">
    <text evidence="1">The sequence shown here is derived from an EMBL/GenBank/DDBJ whole genome shotgun (WGS) entry which is preliminary data.</text>
</comment>
<evidence type="ECO:0000313" key="2">
    <source>
        <dbReference type="Proteomes" id="UP000823775"/>
    </source>
</evidence>
<name>A0ABS8WYK9_DATST</name>
<evidence type="ECO:0000313" key="1">
    <source>
        <dbReference type="EMBL" id="MCE3216382.1"/>
    </source>
</evidence>